<evidence type="ECO:0000259" key="4">
    <source>
        <dbReference type="Pfam" id="PF04967"/>
    </source>
</evidence>
<dbReference type="PANTHER" id="PTHR34236:SF1">
    <property type="entry name" value="DIMETHYL SULFOXIDE REDUCTASE TRANSCRIPTIONAL ACTIVATOR"/>
    <property type="match status" value="1"/>
</dbReference>
<evidence type="ECO:0000256" key="2">
    <source>
        <dbReference type="ARBA" id="ARBA00023163"/>
    </source>
</evidence>
<dbReference type="InterPro" id="IPR007050">
    <property type="entry name" value="HTH_bacterioopsin"/>
</dbReference>
<dbReference type="RefSeq" id="WP_247415385.1">
    <property type="nucleotide sequence ID" value="NZ_JALLGW010000001.1"/>
</dbReference>
<reference evidence="5 6" key="1">
    <citation type="journal article" date="2019" name="Int. J. Syst. Evol. Microbiol.">
        <title>The Global Catalogue of Microorganisms (GCM) 10K type strain sequencing project: providing services to taxonomists for standard genome sequencing and annotation.</title>
        <authorList>
            <consortium name="The Broad Institute Genomics Platform"/>
            <consortium name="The Broad Institute Genome Sequencing Center for Infectious Disease"/>
            <person name="Wu L."/>
            <person name="Ma J."/>
        </authorList>
    </citation>
    <scope>NUCLEOTIDE SEQUENCE [LARGE SCALE GENOMIC DNA]</scope>
    <source>
        <strain evidence="5 6">CGMCC 1.12543</strain>
    </source>
</reference>
<dbReference type="EMBL" id="JBHSQH010000001">
    <property type="protein sequence ID" value="MFC5972261.1"/>
    <property type="molecule type" value="Genomic_DNA"/>
</dbReference>
<keyword evidence="6" id="KW-1185">Reference proteome</keyword>
<dbReference type="AlphaFoldDB" id="A0ABD5RP16"/>
<comment type="caution">
    <text evidence="5">The sequence shown here is derived from an EMBL/GenBank/DDBJ whole genome shotgun (WGS) entry which is preliminary data.</text>
</comment>
<evidence type="ECO:0000256" key="3">
    <source>
        <dbReference type="SAM" id="MobiDB-lite"/>
    </source>
</evidence>
<evidence type="ECO:0000256" key="1">
    <source>
        <dbReference type="ARBA" id="ARBA00023015"/>
    </source>
</evidence>
<evidence type="ECO:0000313" key="5">
    <source>
        <dbReference type="EMBL" id="MFC5972261.1"/>
    </source>
</evidence>
<feature type="domain" description="HTH bat-type" evidence="4">
    <location>
        <begin position="205"/>
        <end position="256"/>
    </location>
</feature>
<accession>A0ABD5RP16</accession>
<keyword evidence="1" id="KW-0805">Transcription regulation</keyword>
<evidence type="ECO:0000313" key="6">
    <source>
        <dbReference type="Proteomes" id="UP001596099"/>
    </source>
</evidence>
<sequence length="262" mass="28207">MRPNPSGDRNRDPASLAVGPQSPQETEAASDASPTVAELRLSAEDLALASSFERRPDLSIRVEPVAASRPAHPFSFAWVGGEGGDADPTQVRRGRGAREDDDVGGLLDALAADPTVDVRSVLARRSGMALCELGFCDHVSLVADVVTSRDGTVLSASATDGEWSLRVRYATREALAETVSTLDRFDVEARLSQIGCRSGSAGTDLTEKQRETVAVAFERGYFEIPRQVSLEDLAEELDVTHQALSERLRRAEQALLRAEFGD</sequence>
<proteinExistence type="predicted"/>
<dbReference type="Pfam" id="PF04967">
    <property type="entry name" value="HTH_10"/>
    <property type="match status" value="1"/>
</dbReference>
<gene>
    <name evidence="5" type="ORF">ACFPYI_13045</name>
</gene>
<dbReference type="Proteomes" id="UP001596099">
    <property type="component" value="Unassembled WGS sequence"/>
</dbReference>
<organism evidence="5 6">
    <name type="scientific">Halomarina salina</name>
    <dbReference type="NCBI Taxonomy" id="1872699"/>
    <lineage>
        <taxon>Archaea</taxon>
        <taxon>Methanobacteriati</taxon>
        <taxon>Methanobacteriota</taxon>
        <taxon>Stenosarchaea group</taxon>
        <taxon>Halobacteria</taxon>
        <taxon>Halobacteriales</taxon>
        <taxon>Natronomonadaceae</taxon>
        <taxon>Halomarina</taxon>
    </lineage>
</organism>
<name>A0ABD5RP16_9EURY</name>
<feature type="region of interest" description="Disordered" evidence="3">
    <location>
        <begin position="1"/>
        <end position="35"/>
    </location>
</feature>
<protein>
    <submittedName>
        <fullName evidence="5">Helix-turn-helix domain-containing protein</fullName>
    </submittedName>
</protein>
<dbReference type="SUPFAM" id="SSF88659">
    <property type="entry name" value="Sigma3 and sigma4 domains of RNA polymerase sigma factors"/>
    <property type="match status" value="1"/>
</dbReference>
<dbReference type="InterPro" id="IPR013324">
    <property type="entry name" value="RNA_pol_sigma_r3/r4-like"/>
</dbReference>
<dbReference type="PANTHER" id="PTHR34236">
    <property type="entry name" value="DIMETHYL SULFOXIDE REDUCTASE TRANSCRIPTIONAL ACTIVATOR"/>
    <property type="match status" value="1"/>
</dbReference>
<keyword evidence="2" id="KW-0804">Transcription</keyword>